<dbReference type="InParanoid" id="A0A084QJG9"/>
<dbReference type="Pfam" id="PF06333">
    <property type="entry name" value="Med13_C"/>
    <property type="match status" value="1"/>
</dbReference>
<comment type="subcellular location">
    <subcellularLocation>
        <location evidence="1 11">Nucleus</location>
    </subcellularLocation>
</comment>
<feature type="compositionally biased region" description="Basic and acidic residues" evidence="12">
    <location>
        <begin position="635"/>
        <end position="660"/>
    </location>
</feature>
<dbReference type="OrthoDB" id="103819at2759"/>
<feature type="region of interest" description="Disordered" evidence="12">
    <location>
        <begin position="597"/>
        <end position="621"/>
    </location>
</feature>
<evidence type="ECO:0000256" key="3">
    <source>
        <dbReference type="ARBA" id="ARBA00019618"/>
    </source>
</evidence>
<evidence type="ECO:0000256" key="8">
    <source>
        <dbReference type="ARBA" id="ARBA00023242"/>
    </source>
</evidence>
<comment type="subunit">
    <text evidence="11">Component of the SRB8-11 complex, which itself associates with the Mediator complex.</text>
</comment>
<evidence type="ECO:0000313" key="16">
    <source>
        <dbReference type="EMBL" id="KFA64104.1"/>
    </source>
</evidence>
<feature type="region of interest" description="Disordered" evidence="12">
    <location>
        <begin position="517"/>
        <end position="548"/>
    </location>
</feature>
<feature type="compositionally biased region" description="Basic residues" evidence="12">
    <location>
        <begin position="431"/>
        <end position="440"/>
    </location>
</feature>
<feature type="compositionally biased region" description="Basic and acidic residues" evidence="12">
    <location>
        <begin position="441"/>
        <end position="451"/>
    </location>
</feature>
<protein>
    <recommendedName>
        <fullName evidence="3 11">Mediator of RNA polymerase II transcription subunit 13</fullName>
    </recommendedName>
    <alternativeName>
        <fullName evidence="10 11">Mediator complex subunit 13</fullName>
    </alternativeName>
</protein>
<comment type="similarity">
    <text evidence="2 11">Belongs to the Mediator complex subunit 13 family.</text>
</comment>
<organism evidence="16 17">
    <name type="scientific">Stachybotrys chlorohalonatus (strain IBT 40285)</name>
    <dbReference type="NCBI Taxonomy" id="1283841"/>
    <lineage>
        <taxon>Eukaryota</taxon>
        <taxon>Fungi</taxon>
        <taxon>Dikarya</taxon>
        <taxon>Ascomycota</taxon>
        <taxon>Pezizomycotina</taxon>
        <taxon>Sordariomycetes</taxon>
        <taxon>Hypocreomycetidae</taxon>
        <taxon>Hypocreales</taxon>
        <taxon>Stachybotryaceae</taxon>
        <taxon>Stachybotrys</taxon>
    </lineage>
</organism>
<name>A0A084QJG9_STAC4</name>
<comment type="function">
    <text evidence="9 11">Component of the SRB8-11 complex. The SRB8-11 complex is a regulatory module of the Mediator complex which is itself involved in regulation of basal and activated RNA polymerase II-dependent transcription. The SRB8-11 complex may be involved in the transcriptional repression of a subset of genes regulated by Mediator. It may inhibit the association of the Mediator complex with RNA polymerase II to form the holoenzyme complex.</text>
</comment>
<keyword evidence="6 11" id="KW-0010">Activator</keyword>
<dbReference type="Pfam" id="PF11597">
    <property type="entry name" value="Med13_N"/>
    <property type="match status" value="1"/>
</dbReference>
<dbReference type="InterPro" id="IPR051139">
    <property type="entry name" value="Mediator_complx_sub13"/>
</dbReference>
<feature type="domain" description="Mediator complex subunit Med13 N-terminal" evidence="14">
    <location>
        <begin position="24"/>
        <end position="386"/>
    </location>
</feature>
<evidence type="ECO:0000259" key="14">
    <source>
        <dbReference type="Pfam" id="PF11597"/>
    </source>
</evidence>
<reference evidence="16 17" key="1">
    <citation type="journal article" date="2014" name="BMC Genomics">
        <title>Comparative genome sequencing reveals chemotype-specific gene clusters in the toxigenic black mold Stachybotrys.</title>
        <authorList>
            <person name="Semeiks J."/>
            <person name="Borek D."/>
            <person name="Otwinowski Z."/>
            <person name="Grishin N.V."/>
        </authorList>
    </citation>
    <scope>NUCLEOTIDE SEQUENCE [LARGE SCALE GENOMIC DNA]</scope>
    <source>
        <strain evidence="16 17">IBT 40285</strain>
    </source>
</reference>
<evidence type="ECO:0000256" key="1">
    <source>
        <dbReference type="ARBA" id="ARBA00004123"/>
    </source>
</evidence>
<feature type="compositionally biased region" description="Polar residues" evidence="12">
    <location>
        <begin position="517"/>
        <end position="529"/>
    </location>
</feature>
<feature type="compositionally biased region" description="Polar residues" evidence="12">
    <location>
        <begin position="1363"/>
        <end position="1375"/>
    </location>
</feature>
<feature type="domain" description="Mediator complex subunit Med13 C-terminal" evidence="13">
    <location>
        <begin position="1198"/>
        <end position="1505"/>
    </location>
</feature>
<keyword evidence="4 11" id="KW-0678">Repressor</keyword>
<evidence type="ECO:0000256" key="11">
    <source>
        <dbReference type="RuleBase" id="RU364134"/>
    </source>
</evidence>
<dbReference type="InterPro" id="IPR009401">
    <property type="entry name" value="Med13_C"/>
</dbReference>
<evidence type="ECO:0000256" key="4">
    <source>
        <dbReference type="ARBA" id="ARBA00022491"/>
    </source>
</evidence>
<dbReference type="InterPro" id="IPR041285">
    <property type="entry name" value="MID_MedPIWI"/>
</dbReference>
<proteinExistence type="inferred from homology"/>
<keyword evidence="5 11" id="KW-0805">Transcription regulation</keyword>
<feature type="compositionally biased region" description="Low complexity" evidence="12">
    <location>
        <begin position="1381"/>
        <end position="1397"/>
    </location>
</feature>
<feature type="compositionally biased region" description="Polar residues" evidence="12">
    <location>
        <begin position="795"/>
        <end position="810"/>
    </location>
</feature>
<evidence type="ECO:0000259" key="13">
    <source>
        <dbReference type="Pfam" id="PF06333"/>
    </source>
</evidence>
<keyword evidence="7 11" id="KW-0804">Transcription</keyword>
<feature type="domain" description="MID" evidence="15">
    <location>
        <begin position="1017"/>
        <end position="1189"/>
    </location>
</feature>
<keyword evidence="8 11" id="KW-0539">Nucleus</keyword>
<evidence type="ECO:0000256" key="12">
    <source>
        <dbReference type="SAM" id="MobiDB-lite"/>
    </source>
</evidence>
<dbReference type="OMA" id="DRCTLFG"/>
<gene>
    <name evidence="16" type="ORF">S40285_07984</name>
</gene>
<evidence type="ECO:0000256" key="5">
    <source>
        <dbReference type="ARBA" id="ARBA00023015"/>
    </source>
</evidence>
<evidence type="ECO:0000313" key="17">
    <source>
        <dbReference type="Proteomes" id="UP000028524"/>
    </source>
</evidence>
<evidence type="ECO:0000259" key="15">
    <source>
        <dbReference type="Pfam" id="PF18296"/>
    </source>
</evidence>
<evidence type="ECO:0000256" key="6">
    <source>
        <dbReference type="ARBA" id="ARBA00023159"/>
    </source>
</evidence>
<feature type="compositionally biased region" description="Acidic residues" evidence="12">
    <location>
        <begin position="780"/>
        <end position="792"/>
    </location>
</feature>
<evidence type="ECO:0000256" key="2">
    <source>
        <dbReference type="ARBA" id="ARBA00009354"/>
    </source>
</evidence>
<sequence>MWGQAIAQVHCGPPRVPIVKSANINDIASIHFHVYEPPLEHSQAFPSAAIELESALRDRGYIVIYDPNRRALWRYGITTKHDKTGPHEATPEATIHVAGWTLTLTEDGSLEPSSLHKSRTFVGTSAYTPTSSSSSGSALEQHQRAAFLSPSQPPSIGQLELEPKVTGLNGNDSKAVQGMHKAIYENFIAAVLLTVSTSFCRRVGALPLNYRTVLLPQDEISNRSSDGQLSESDPVLGTFRLYLTTTGALIVSLSFHQCSGLLNLGSVVAASLTSTSQPIIAAPFGVLAHRQRSNAGEIGLASLAQTPNTQTLSLRAGRDTADSFWKQACLKFLRCRGVEPSTLSDCPWVSLLVSKKRFQDNKCDTKRSQHSSPSASIPWPGPLCFRKRTIDVSTTSLVGDTMLSSHEESHDPLGYASAWLASAADRDEKLQKRKSHRASAARKELSDRPPEAPKTAALSPLDVRRPNTNVAIGAMYPTPPDGIQQLNGITPSLDGTISSPGNMVPTATVVDVDATAQPSGTEETFNHTTEFSEPKRERSDSNLLGDGENVFTDMDGDMFGENDITEADFNFFDEQPGDEDLDISLGDLEAMVDAQQPPTVMKSEQEPQPAMDENILPLPPIQNDAVFTKPELRHARSSLVDEGKRSNRAERSGPLKRDPSPFDTHTVLKRVRASLQPPNPDSENKNSVFAKVDFGSALPVINRKYERGGFFDYNRSPRIDKPKLEPGALPQTDYLKRHAKHSRKLRDHQLPVETLVKGGGLATGTPMQLSPIGPDAPLSDMEDSSEASDQDDSSYTTDEPGSPLKSSIKPTSIEDDVLSQGTSFRDMEPVEEIDHHLAVELPRLVKPEAPEIPLAKLFADAEPLPVDLSLSDEDLVQIGQLLADQAATGYLQIRKVQKTVATGSMPTQKGRSLVVGTRGLMHVLEDIMLDLLGPAHACRLKGLLDVQDVPFPGQPSRLQPRPIPGRDPNAEQLRLNNLYQIWAPQLEVRRAETRMTVLPSAINFWESLGLAPSSGNKNVLAICIFPGWRGVAENVGVFLERMKNVYELLKMGSFENAPLPAEFCDGLMPYELEKISTSPDATLTSHGSALVEIIDTLKATLINLEASEKNVVVYFVYSPTHPATIVESCVAFQRLFESYQKTLAGRREAPVNELVLQLIPVDILSSSNGVVVTTPPELAKLCVETYDRCTLFNGPMPAPAVKLAQALPRHIDFKLVNQPSASLLHENSCIHIAYTQSVDDRWVSAAWTDDRGNQQATAAYCLARRGKPLSLSMHEIAHEIWKTTLDLISVWKVHWRVVITKCSPMDSQEIDFWLDLARTEIKANVTMTLMTVDTAPSLQLIPPLIRTPATNVSFYSTPVSTPQANIVSPEQSGTPMTPMRDSAAASAATPGADGPPDAEADAVLVDVTEQTWGAVVGHRLSNSTTILDLQPVLASGYLIKRASNRIEDAPVVMEVNLIHAAASNRPYEWVLREMLSNFRGLGTLARARGMVDRETDVRPWHVAAAEKALRALYLLL</sequence>
<evidence type="ECO:0000256" key="7">
    <source>
        <dbReference type="ARBA" id="ARBA00023163"/>
    </source>
</evidence>
<keyword evidence="17" id="KW-1185">Reference proteome</keyword>
<dbReference type="GO" id="GO:0016592">
    <property type="term" value="C:mediator complex"/>
    <property type="evidence" value="ECO:0007669"/>
    <property type="project" value="InterPro"/>
</dbReference>
<feature type="compositionally biased region" description="Basic and acidic residues" evidence="12">
    <location>
        <begin position="530"/>
        <end position="540"/>
    </location>
</feature>
<feature type="region of interest" description="Disordered" evidence="12">
    <location>
        <begin position="1363"/>
        <end position="1399"/>
    </location>
</feature>
<feature type="region of interest" description="Disordered" evidence="12">
    <location>
        <begin position="427"/>
        <end position="463"/>
    </location>
</feature>
<dbReference type="Proteomes" id="UP000028524">
    <property type="component" value="Unassembled WGS sequence"/>
</dbReference>
<dbReference type="EMBL" id="KL660700">
    <property type="protein sequence ID" value="KFA64104.1"/>
    <property type="molecule type" value="Genomic_DNA"/>
</dbReference>
<dbReference type="InterPro" id="IPR021643">
    <property type="entry name" value="Mediator_Med13_N"/>
</dbReference>
<accession>A0A084QJG9</accession>
<dbReference type="PANTHER" id="PTHR48249:SF3">
    <property type="entry name" value="MEDIATOR OF RNA POLYMERASE II TRANSCRIPTION SUBUNIT 13"/>
    <property type="match status" value="1"/>
</dbReference>
<dbReference type="GO" id="GO:0003713">
    <property type="term" value="F:transcription coactivator activity"/>
    <property type="evidence" value="ECO:0007669"/>
    <property type="project" value="TreeGrafter"/>
</dbReference>
<evidence type="ECO:0000256" key="10">
    <source>
        <dbReference type="ARBA" id="ARBA00032008"/>
    </source>
</evidence>
<dbReference type="STRING" id="1283841.A0A084QJG9"/>
<dbReference type="HOGENOM" id="CLU_002210_0_0_1"/>
<dbReference type="PANTHER" id="PTHR48249">
    <property type="entry name" value="MEDIATOR OF RNA POLYMERASE II TRANSCRIPTION SUBUNIT 13"/>
    <property type="match status" value="1"/>
</dbReference>
<evidence type="ECO:0000256" key="9">
    <source>
        <dbReference type="ARBA" id="ARBA00025661"/>
    </source>
</evidence>
<dbReference type="Pfam" id="PF18296">
    <property type="entry name" value="MID_MedPIWI"/>
    <property type="match status" value="1"/>
</dbReference>
<dbReference type="GO" id="GO:0045944">
    <property type="term" value="P:positive regulation of transcription by RNA polymerase II"/>
    <property type="evidence" value="ECO:0007669"/>
    <property type="project" value="TreeGrafter"/>
</dbReference>
<feature type="region of interest" description="Disordered" evidence="12">
    <location>
        <begin position="635"/>
        <end position="663"/>
    </location>
</feature>
<feature type="region of interest" description="Disordered" evidence="12">
    <location>
        <begin position="738"/>
        <end position="815"/>
    </location>
</feature>